<dbReference type="InterPro" id="IPR000994">
    <property type="entry name" value="Pept_M24"/>
</dbReference>
<comment type="catalytic activity">
    <reaction evidence="6 7">
        <text>Release of N-terminal amino acids, preferentially methionine, from peptides and arylamides.</text>
        <dbReference type="EC" id="3.4.11.18"/>
    </reaction>
</comment>
<evidence type="ECO:0000256" key="5">
    <source>
        <dbReference type="ARBA" id="ARBA00022801"/>
    </source>
</evidence>
<keyword evidence="2 6" id="KW-0031">Aminopeptidase</keyword>
<feature type="binding site" evidence="6">
    <location>
        <position position="106"/>
    </location>
    <ligand>
        <name>a divalent metal cation</name>
        <dbReference type="ChEBI" id="CHEBI:60240"/>
        <label>2</label>
        <note>catalytic</note>
    </ligand>
</feature>
<dbReference type="InterPro" id="IPR001714">
    <property type="entry name" value="Pept_M24_MAP"/>
</dbReference>
<dbReference type="EC" id="3.4.11.18" evidence="6 7"/>
<dbReference type="RefSeq" id="WP_234996051.1">
    <property type="nucleotide sequence ID" value="NZ_FWZT01000001.1"/>
</dbReference>
<evidence type="ECO:0000313" key="9">
    <source>
        <dbReference type="EMBL" id="SME89383.1"/>
    </source>
</evidence>
<feature type="binding site" evidence="6">
    <location>
        <position position="77"/>
    </location>
    <ligand>
        <name>substrate</name>
    </ligand>
</feature>
<dbReference type="Gene3D" id="3.90.230.10">
    <property type="entry name" value="Creatinase/methionine aminopeptidase superfamily"/>
    <property type="match status" value="1"/>
</dbReference>
<dbReference type="HAMAP" id="MF_01974">
    <property type="entry name" value="MetAP_1"/>
    <property type="match status" value="1"/>
</dbReference>
<gene>
    <name evidence="6" type="primary">map</name>
    <name evidence="9" type="ORF">SAMN06296036_101257</name>
</gene>
<feature type="binding site" evidence="6">
    <location>
        <position position="202"/>
    </location>
    <ligand>
        <name>a divalent metal cation</name>
        <dbReference type="ChEBI" id="CHEBI:60240"/>
        <label>2</label>
        <note>catalytic</note>
    </ligand>
</feature>
<feature type="binding site" evidence="6">
    <location>
        <position position="106"/>
    </location>
    <ligand>
        <name>a divalent metal cation</name>
        <dbReference type="ChEBI" id="CHEBI:60240"/>
        <label>1</label>
    </ligand>
</feature>
<dbReference type="PANTHER" id="PTHR43330">
    <property type="entry name" value="METHIONINE AMINOPEPTIDASE"/>
    <property type="match status" value="1"/>
</dbReference>
<dbReference type="GO" id="GO:0005829">
    <property type="term" value="C:cytosol"/>
    <property type="evidence" value="ECO:0007669"/>
    <property type="project" value="TreeGrafter"/>
</dbReference>
<keyword evidence="5 6" id="KW-0378">Hydrolase</keyword>
<keyword evidence="10" id="KW-1185">Reference proteome</keyword>
<evidence type="ECO:0000313" key="10">
    <source>
        <dbReference type="Proteomes" id="UP000192907"/>
    </source>
</evidence>
<dbReference type="PANTHER" id="PTHR43330:SF27">
    <property type="entry name" value="METHIONINE AMINOPEPTIDASE"/>
    <property type="match status" value="1"/>
</dbReference>
<comment type="cofactor">
    <cofactor evidence="6">
        <name>Co(2+)</name>
        <dbReference type="ChEBI" id="CHEBI:48828"/>
    </cofactor>
    <cofactor evidence="6">
        <name>Zn(2+)</name>
        <dbReference type="ChEBI" id="CHEBI:29105"/>
    </cofactor>
    <cofactor evidence="6">
        <name>Mn(2+)</name>
        <dbReference type="ChEBI" id="CHEBI:29035"/>
    </cofactor>
    <cofactor evidence="6">
        <name>Fe(2+)</name>
        <dbReference type="ChEBI" id="CHEBI:29033"/>
    </cofactor>
    <text evidence="6">Binds 2 divalent metal cations per subunit. Has a high-affinity and a low affinity metal-binding site. The true nature of the physiological cofactor is under debate. The enzyme is active with cobalt, zinc, manganese or divalent iron ions. Most likely, methionine aminopeptidases function as mononuclear Fe(2+)-metalloproteases under physiological conditions, and the catalytically relevant metal-binding site has been assigned to the histidine-containing high-affinity site.</text>
</comment>
<comment type="subunit">
    <text evidence="6">Monomer.</text>
</comment>
<dbReference type="SUPFAM" id="SSF55920">
    <property type="entry name" value="Creatinase/aminopeptidase"/>
    <property type="match status" value="1"/>
</dbReference>
<proteinExistence type="inferred from homology"/>
<dbReference type="InterPro" id="IPR036005">
    <property type="entry name" value="Creatinase/aminopeptidase-like"/>
</dbReference>
<comment type="function">
    <text evidence="1 6">Removes the N-terminal methionine from nascent proteins. The N-terminal methionine is often cleaved when the second residue in the primary sequence is small and uncharged (Met-Ala-, Cys, Gly, Pro, Ser, Thr, or Val). Requires deformylation of the N(alpha)-formylated initiator methionine before it can be hydrolyzed.</text>
</comment>
<feature type="binding site" evidence="6">
    <location>
        <position position="233"/>
    </location>
    <ligand>
        <name>a divalent metal cation</name>
        <dbReference type="ChEBI" id="CHEBI:60240"/>
        <label>2</label>
        <note>catalytic</note>
    </ligand>
</feature>
<dbReference type="GO" id="GO:0004239">
    <property type="term" value="F:initiator methionyl aminopeptidase activity"/>
    <property type="evidence" value="ECO:0007669"/>
    <property type="project" value="UniProtKB-UniRule"/>
</dbReference>
<evidence type="ECO:0000256" key="1">
    <source>
        <dbReference type="ARBA" id="ARBA00002521"/>
    </source>
</evidence>
<evidence type="ECO:0000256" key="3">
    <source>
        <dbReference type="ARBA" id="ARBA00022670"/>
    </source>
</evidence>
<dbReference type="NCBIfam" id="TIGR00500">
    <property type="entry name" value="met_pdase_I"/>
    <property type="match status" value="1"/>
</dbReference>
<accession>A0A1Y6B3E7</accession>
<dbReference type="AlphaFoldDB" id="A0A1Y6B3E7"/>
<name>A0A1Y6B3E7_9BACT</name>
<evidence type="ECO:0000256" key="4">
    <source>
        <dbReference type="ARBA" id="ARBA00022723"/>
    </source>
</evidence>
<evidence type="ECO:0000259" key="8">
    <source>
        <dbReference type="Pfam" id="PF00557"/>
    </source>
</evidence>
<feature type="binding site" evidence="6">
    <location>
        <position position="169"/>
    </location>
    <ligand>
        <name>a divalent metal cation</name>
        <dbReference type="ChEBI" id="CHEBI:60240"/>
        <label>2</label>
        <note>catalytic</note>
    </ligand>
</feature>
<dbReference type="STRING" id="1513793.SAMN06296036_101257"/>
<dbReference type="EMBL" id="FWZT01000001">
    <property type="protein sequence ID" value="SME89383.1"/>
    <property type="molecule type" value="Genomic_DNA"/>
</dbReference>
<evidence type="ECO:0000256" key="7">
    <source>
        <dbReference type="RuleBase" id="RU003653"/>
    </source>
</evidence>
<organism evidence="9 10">
    <name type="scientific">Pseudobacteriovorax antillogorgiicola</name>
    <dbReference type="NCBI Taxonomy" id="1513793"/>
    <lineage>
        <taxon>Bacteria</taxon>
        <taxon>Pseudomonadati</taxon>
        <taxon>Bdellovibrionota</taxon>
        <taxon>Oligoflexia</taxon>
        <taxon>Oligoflexales</taxon>
        <taxon>Pseudobacteriovoracaceae</taxon>
        <taxon>Pseudobacteriovorax</taxon>
    </lineage>
</organism>
<dbReference type="Pfam" id="PF00557">
    <property type="entry name" value="Peptidase_M24"/>
    <property type="match status" value="1"/>
</dbReference>
<keyword evidence="4 6" id="KW-0479">Metal-binding</keyword>
<comment type="similarity">
    <text evidence="6">Belongs to the peptidase M24A family. Methionine aminopeptidase type 1 subfamily.</text>
</comment>
<dbReference type="GO" id="GO:0006508">
    <property type="term" value="P:proteolysis"/>
    <property type="evidence" value="ECO:0007669"/>
    <property type="project" value="UniProtKB-KW"/>
</dbReference>
<keyword evidence="3 6" id="KW-0645">Protease</keyword>
<dbReference type="CDD" id="cd01086">
    <property type="entry name" value="MetAP1"/>
    <property type="match status" value="1"/>
</dbReference>
<feature type="binding site" evidence="6">
    <location>
        <position position="95"/>
    </location>
    <ligand>
        <name>a divalent metal cation</name>
        <dbReference type="ChEBI" id="CHEBI:60240"/>
        <label>1</label>
    </ligand>
</feature>
<feature type="binding site" evidence="6">
    <location>
        <position position="233"/>
    </location>
    <ligand>
        <name>a divalent metal cation</name>
        <dbReference type="ChEBI" id="CHEBI:60240"/>
        <label>1</label>
    </ligand>
</feature>
<dbReference type="PROSITE" id="PS00680">
    <property type="entry name" value="MAP_1"/>
    <property type="match status" value="1"/>
</dbReference>
<feature type="domain" description="Peptidase M24" evidence="8">
    <location>
        <begin position="12"/>
        <end position="239"/>
    </location>
</feature>
<reference evidence="10" key="1">
    <citation type="submission" date="2017-04" db="EMBL/GenBank/DDBJ databases">
        <authorList>
            <person name="Varghese N."/>
            <person name="Submissions S."/>
        </authorList>
    </citation>
    <scope>NUCLEOTIDE SEQUENCE [LARGE SCALE GENOMIC DNA]</scope>
    <source>
        <strain evidence="10">RKEM611</strain>
    </source>
</reference>
<evidence type="ECO:0000256" key="2">
    <source>
        <dbReference type="ARBA" id="ARBA00022438"/>
    </source>
</evidence>
<dbReference type="PRINTS" id="PR00599">
    <property type="entry name" value="MAPEPTIDASE"/>
</dbReference>
<sequence length="256" mass="27960">MIYLKSDAEIDDMKEAGGLAAKLLELVEEHIKPGITTLELNDLCHDFTMSYGAISAPLNYKGFPKSICTSINDVVCHGIPSAKAKLKDGDIINVDVTPIVNGFHGDTSKTFLVGNVSPKRQKLVKVAKECLDKGIQVVEPGVRVGDIGAAIQKHAEAQKFSVVREFVGHGIGRNFHEDPQVTHYGQPGTGKRLEPGMVFTIEPMINEGHWKTKIKKDKWTAVTIDGGDSAQFEHTIAIRSNGTVEILTLIENYRGN</sequence>
<dbReference type="GO" id="GO:0070006">
    <property type="term" value="F:metalloaminopeptidase activity"/>
    <property type="evidence" value="ECO:0007669"/>
    <property type="project" value="UniProtKB-UniRule"/>
</dbReference>
<evidence type="ECO:0000256" key="6">
    <source>
        <dbReference type="HAMAP-Rule" id="MF_01974"/>
    </source>
</evidence>
<dbReference type="InterPro" id="IPR002467">
    <property type="entry name" value="Pept_M24A_MAP1"/>
</dbReference>
<dbReference type="Proteomes" id="UP000192907">
    <property type="component" value="Unassembled WGS sequence"/>
</dbReference>
<dbReference type="GO" id="GO:0046872">
    <property type="term" value="F:metal ion binding"/>
    <property type="evidence" value="ECO:0007669"/>
    <property type="project" value="UniProtKB-UniRule"/>
</dbReference>
<protein>
    <recommendedName>
        <fullName evidence="6 7">Methionine aminopeptidase</fullName>
        <shortName evidence="6">MAP</shortName>
        <shortName evidence="6">MetAP</shortName>
        <ecNumber evidence="6 7">3.4.11.18</ecNumber>
    </recommendedName>
    <alternativeName>
        <fullName evidence="6">Peptidase M</fullName>
    </alternativeName>
</protein>
<feature type="binding site" evidence="6">
    <location>
        <position position="176"/>
    </location>
    <ligand>
        <name>substrate</name>
    </ligand>
</feature>